<keyword evidence="2" id="KW-0812">Transmembrane</keyword>
<name>A0AAQ0BX89_9ACTO</name>
<feature type="compositionally biased region" description="Low complexity" evidence="1">
    <location>
        <begin position="559"/>
        <end position="583"/>
    </location>
</feature>
<evidence type="ECO:0000256" key="1">
    <source>
        <dbReference type="SAM" id="MobiDB-lite"/>
    </source>
</evidence>
<keyword evidence="4" id="KW-1185">Reference proteome</keyword>
<feature type="region of interest" description="Disordered" evidence="1">
    <location>
        <begin position="1"/>
        <end position="22"/>
    </location>
</feature>
<feature type="compositionally biased region" description="Low complexity" evidence="1">
    <location>
        <begin position="242"/>
        <end position="253"/>
    </location>
</feature>
<evidence type="ECO:0000256" key="2">
    <source>
        <dbReference type="SAM" id="Phobius"/>
    </source>
</evidence>
<feature type="transmembrane region" description="Helical" evidence="2">
    <location>
        <begin position="793"/>
        <end position="813"/>
    </location>
</feature>
<dbReference type="AlphaFoldDB" id="A0AAQ0BX89"/>
<feature type="region of interest" description="Disordered" evidence="1">
    <location>
        <begin position="608"/>
        <end position="629"/>
    </location>
</feature>
<evidence type="ECO:0000313" key="4">
    <source>
        <dbReference type="Proteomes" id="UP000595220"/>
    </source>
</evidence>
<proteinExistence type="predicted"/>
<dbReference type="EMBL" id="CP066065">
    <property type="protein sequence ID" value="QQC43538.1"/>
    <property type="molecule type" value="Genomic_DNA"/>
</dbReference>
<dbReference type="Proteomes" id="UP000595220">
    <property type="component" value="Chromosome"/>
</dbReference>
<feature type="compositionally biased region" description="Polar residues" evidence="1">
    <location>
        <begin position="179"/>
        <end position="198"/>
    </location>
</feature>
<feature type="compositionally biased region" description="Basic and acidic residues" evidence="1">
    <location>
        <begin position="446"/>
        <end position="463"/>
    </location>
</feature>
<evidence type="ECO:0000313" key="3">
    <source>
        <dbReference type="EMBL" id="QQC43538.1"/>
    </source>
</evidence>
<feature type="region of interest" description="Disordered" evidence="1">
    <location>
        <begin position="504"/>
        <end position="591"/>
    </location>
</feature>
<feature type="region of interest" description="Disordered" evidence="1">
    <location>
        <begin position="92"/>
        <end position="472"/>
    </location>
</feature>
<feature type="transmembrane region" description="Helical" evidence="2">
    <location>
        <begin position="745"/>
        <end position="773"/>
    </location>
</feature>
<dbReference type="PRINTS" id="PR01217">
    <property type="entry name" value="PRICHEXTENSN"/>
</dbReference>
<feature type="compositionally biased region" description="Basic and acidic residues" evidence="1">
    <location>
        <begin position="100"/>
        <end position="114"/>
    </location>
</feature>
<dbReference type="RefSeq" id="WP_074633404.1">
    <property type="nucleotide sequence ID" value="NZ_CP066065.1"/>
</dbReference>
<accession>A0AAQ0BX89</accession>
<sequence length="856" mass="88839">MSENEFDVQRDRTEDDRDNPVLTGEEIELPGEDSDAAAIIGESSEPIHTGEIESVAISGVTGRGPAAAPLKPAIEDRISTGELPVVPAAAGDAVGASCTDRADSASSAEEKRADTEEDAPASDALATGEREAETPATDEAEEPTPAAASLDAPVGEPADDTPAQDMSEQDAPTDDAPAQETSQASASDDDTPTQTAPEESTPADDAYAQATPEESAPTRDSSEAKAPTDETPMQTAPEENPAADLPTLDDAPAQETSQASASIDDTPTQTAPEESTPADDAYAQAAPEESAPTRDSSEDKAPTDETPTQIPPVQKPALTFPTPDPAPSRDTPEDKAPTDDAPTQITPLQKPTLTFPTPAPAPSRDTPEDNAPTDDAPTQITPLQKPTLTFPTPGIAPTQATPLQKPGPAFPTGDFAPTTDASESTEEPGAKEPARPDAPFSSLDTSARREASPSATRDQEPAPKRPPIMTPAQAAAVLGLNLDAVRDVSTPNAPVSKIREVGGAVGAAEEETRGVTGGAAEPTTDQATPYSLPSRRTMIFGDEEPLTPSTPASSYAAKEAPTAPVRTAAPAPVTEPEATVEPPRQTEPSFAEATTQLPAQAPQALYSFEDQDAAETTRPRRRSLLSADEGRDAETLAAIASSAGRDRSDRSGESHRLDDELFSAAPQLTEMPSRTGAHWVSLVGFLVFTPLAWYLAADAGARMTLADSAPMFTGVASIQALGELLGAVVIAAILFVLARRSSLGAWIMGAVALLVGLPWVLAPGFTASALLSALTSLRDTGPLGANLMHHLQASGYSGRFVVLGAVLMGIAYVSHSARRTGRSEEALRTSLEVSNPTGAFYSKRARKRAAKDAGLK</sequence>
<keyword evidence="2" id="KW-1133">Transmembrane helix</keyword>
<reference evidence="3 4" key="1">
    <citation type="submission" date="2020-12" db="EMBL/GenBank/DDBJ databases">
        <title>FDA dAtabase for Regulatory Grade micrObial Sequences (FDA-ARGOS): Supporting development and validation of Infectious Disease Dx tests.</title>
        <authorList>
            <person name="Sproer C."/>
            <person name="Gronow S."/>
            <person name="Severitt S."/>
            <person name="Schroder I."/>
            <person name="Tallon L."/>
            <person name="Sadzewicz L."/>
            <person name="Zhao X."/>
            <person name="Boylan J."/>
            <person name="Ott S."/>
            <person name="Bowen H."/>
            <person name="Vavikolanu K."/>
            <person name="Mehta A."/>
            <person name="Aluvathingal J."/>
            <person name="Nadendla S."/>
            <person name="Lowell S."/>
            <person name="Myers T."/>
            <person name="Yan Y."/>
            <person name="Sichtig H."/>
        </authorList>
    </citation>
    <scope>NUCLEOTIDE SEQUENCE [LARGE SCALE GENOMIC DNA]</scope>
    <source>
        <strain evidence="3 4">FDAARGOS_985</strain>
    </source>
</reference>
<protein>
    <submittedName>
        <fullName evidence="3">Uncharacterized protein</fullName>
    </submittedName>
</protein>
<gene>
    <name evidence="3" type="ORF">I6H42_07040</name>
</gene>
<feature type="compositionally biased region" description="Basic and acidic residues" evidence="1">
    <location>
        <begin position="216"/>
        <end position="228"/>
    </location>
</feature>
<feature type="compositionally biased region" description="Basic and acidic residues" evidence="1">
    <location>
        <begin position="7"/>
        <end position="19"/>
    </location>
</feature>
<keyword evidence="2" id="KW-0472">Membrane</keyword>
<feature type="compositionally biased region" description="Polar residues" evidence="1">
    <location>
        <begin position="254"/>
        <end position="273"/>
    </location>
</feature>
<feature type="compositionally biased region" description="Polar residues" evidence="1">
    <location>
        <begin position="376"/>
        <end position="390"/>
    </location>
</feature>
<feature type="transmembrane region" description="Helical" evidence="2">
    <location>
        <begin position="716"/>
        <end position="738"/>
    </location>
</feature>
<organism evidence="3 4">
    <name type="scientific">Schaalia meyeri</name>
    <dbReference type="NCBI Taxonomy" id="52773"/>
    <lineage>
        <taxon>Bacteria</taxon>
        <taxon>Bacillati</taxon>
        <taxon>Actinomycetota</taxon>
        <taxon>Actinomycetes</taxon>
        <taxon>Actinomycetales</taxon>
        <taxon>Actinomycetaceae</taxon>
        <taxon>Schaalia</taxon>
    </lineage>
</organism>
<feature type="compositionally biased region" description="Basic and acidic residues" evidence="1">
    <location>
        <begin position="291"/>
        <end position="303"/>
    </location>
</feature>